<proteinExistence type="predicted"/>
<keyword evidence="3" id="KW-1185">Reference proteome</keyword>
<dbReference type="EMBL" id="CAJOBC010099321">
    <property type="protein sequence ID" value="CAF4460002.1"/>
    <property type="molecule type" value="Genomic_DNA"/>
</dbReference>
<evidence type="ECO:0000313" key="3">
    <source>
        <dbReference type="Proteomes" id="UP000663829"/>
    </source>
</evidence>
<reference evidence="1" key="1">
    <citation type="submission" date="2021-02" db="EMBL/GenBank/DDBJ databases">
        <authorList>
            <person name="Nowell W R."/>
        </authorList>
    </citation>
    <scope>NUCLEOTIDE SEQUENCE</scope>
</reference>
<comment type="caution">
    <text evidence="1">The sequence shown here is derived from an EMBL/GenBank/DDBJ whole genome shotgun (WGS) entry which is preliminary data.</text>
</comment>
<organism evidence="1 3">
    <name type="scientific">Didymodactylos carnosus</name>
    <dbReference type="NCBI Taxonomy" id="1234261"/>
    <lineage>
        <taxon>Eukaryota</taxon>
        <taxon>Metazoa</taxon>
        <taxon>Spiralia</taxon>
        <taxon>Gnathifera</taxon>
        <taxon>Rotifera</taxon>
        <taxon>Eurotatoria</taxon>
        <taxon>Bdelloidea</taxon>
        <taxon>Philodinida</taxon>
        <taxon>Philodinidae</taxon>
        <taxon>Didymodactylos</taxon>
    </lineage>
</organism>
<evidence type="ECO:0000313" key="1">
    <source>
        <dbReference type="EMBL" id="CAF1588777.1"/>
    </source>
</evidence>
<dbReference type="Proteomes" id="UP000663829">
    <property type="component" value="Unassembled WGS sequence"/>
</dbReference>
<dbReference type="EMBL" id="CAJNOQ010033205">
    <property type="protein sequence ID" value="CAF1588777.1"/>
    <property type="molecule type" value="Genomic_DNA"/>
</dbReference>
<dbReference type="Proteomes" id="UP000681722">
    <property type="component" value="Unassembled WGS sequence"/>
</dbReference>
<protein>
    <submittedName>
        <fullName evidence="1">Uncharacterized protein</fullName>
    </submittedName>
</protein>
<name>A0A815ZT69_9BILA</name>
<accession>A0A815ZT69</accession>
<gene>
    <name evidence="1" type="ORF">GPM918_LOCUS41613</name>
    <name evidence="2" type="ORF">SRO942_LOCUS42698</name>
</gene>
<sequence length="75" mass="8178">VLEPVTTVRAKETLKEVYQANTLGNSTASSVTTKVNINISQLSPSSDMEDGISFSIDDFYGNEEVFQIDDDAEDS</sequence>
<dbReference type="AlphaFoldDB" id="A0A815ZT69"/>
<evidence type="ECO:0000313" key="2">
    <source>
        <dbReference type="EMBL" id="CAF4460002.1"/>
    </source>
</evidence>
<dbReference type="OrthoDB" id="10427776at2759"/>
<feature type="non-terminal residue" evidence="1">
    <location>
        <position position="75"/>
    </location>
</feature>